<evidence type="ECO:0000256" key="8">
    <source>
        <dbReference type="ARBA" id="ARBA00023136"/>
    </source>
</evidence>
<keyword evidence="5" id="KW-0677">Repeat</keyword>
<evidence type="ECO:0000256" key="4">
    <source>
        <dbReference type="ARBA" id="ARBA00022692"/>
    </source>
</evidence>
<name>A0A5C3EST7_9BASI</name>
<dbReference type="Gene3D" id="1.50.40.10">
    <property type="entry name" value="Mitochondrial carrier domain"/>
    <property type="match status" value="1"/>
</dbReference>
<keyword evidence="4 9" id="KW-0812">Transmembrane</keyword>
<dbReference type="GO" id="GO:0031966">
    <property type="term" value="C:mitochondrial membrane"/>
    <property type="evidence" value="ECO:0007669"/>
    <property type="project" value="UniProtKB-SubCell"/>
</dbReference>
<gene>
    <name evidence="12" type="ORF">PSFLO_00038</name>
</gene>
<feature type="repeat" description="Solcar" evidence="9">
    <location>
        <begin position="332"/>
        <end position="438"/>
    </location>
</feature>
<sequence>MLRDPPNPPHTAALGGPSDAFASAFELGRGASYLSLGNSPSTASLLGACLLPRSTERLLTSASLFPSSASGQETSQTPSASLPPTPLSKPFQSAQRWYQRRSFTKEEVDEFLYDYRTVVTAGTASLVSTAASFPFDSVKSRLQVRDYPSIWACAKSVVREEGVRGFFRGVTIPLITISFVRTSSFSIYFNTKNYLHHRGYLNNRNSLVDTALGGMAGGATSGVIISCGSAPFELVKVQRQLEYLIAVQKGLVASAGPNGGRTFVPQSGFAAASNIFKNHGGPKGFYMGFPLHMMRDTLGTALYFGFYDTIRKLVSRHSTGDSRTGPQLFGLPGPVVSFLSGSAAGIASWLIVYPVDLIKTKVQRDALAGNKRQFTGWQVFLHMIREKSAAERASTPGGGRDTLLLRYLRLYRGLGVSVLRSFISHGLTWMLIETISQRISERTGRPINYTPDAKSEEA</sequence>
<dbReference type="Proteomes" id="UP000323386">
    <property type="component" value="Unassembled WGS sequence"/>
</dbReference>
<dbReference type="AlphaFoldDB" id="A0A5C3EST7"/>
<evidence type="ECO:0000313" key="13">
    <source>
        <dbReference type="Proteomes" id="UP000323386"/>
    </source>
</evidence>
<evidence type="ECO:0000256" key="6">
    <source>
        <dbReference type="ARBA" id="ARBA00022989"/>
    </source>
</evidence>
<evidence type="ECO:0000256" key="9">
    <source>
        <dbReference type="PROSITE-ProRule" id="PRU00282"/>
    </source>
</evidence>
<evidence type="ECO:0000256" key="5">
    <source>
        <dbReference type="ARBA" id="ARBA00022737"/>
    </source>
</evidence>
<keyword evidence="13" id="KW-1185">Reference proteome</keyword>
<dbReference type="OrthoDB" id="2382881at2759"/>
<feature type="repeat" description="Solcar" evidence="9">
    <location>
        <begin position="116"/>
        <end position="194"/>
    </location>
</feature>
<feature type="region of interest" description="Disordered" evidence="11">
    <location>
        <begin position="66"/>
        <end position="92"/>
    </location>
</feature>
<dbReference type="InterPro" id="IPR018108">
    <property type="entry name" value="MCP_transmembrane"/>
</dbReference>
<keyword evidence="7" id="KW-0496">Mitochondrion</keyword>
<reference evidence="12 13" key="1">
    <citation type="submission" date="2018-03" db="EMBL/GenBank/DDBJ databases">
        <authorList>
            <person name="Guldener U."/>
        </authorList>
    </citation>
    <scope>NUCLEOTIDE SEQUENCE [LARGE SCALE GENOMIC DNA]</scope>
    <source>
        <strain evidence="12 13">DAOM196992</strain>
    </source>
</reference>
<dbReference type="SUPFAM" id="SSF103506">
    <property type="entry name" value="Mitochondrial carrier"/>
    <property type="match status" value="1"/>
</dbReference>
<evidence type="ECO:0000256" key="3">
    <source>
        <dbReference type="ARBA" id="ARBA00022448"/>
    </source>
</evidence>
<dbReference type="PANTHER" id="PTHR45624:SF9">
    <property type="entry name" value="CARRIER PROTEIN, PUTATIVE (AFU_ORTHOLOGUE AFUA_4G06390)-RELATED"/>
    <property type="match status" value="1"/>
</dbReference>
<dbReference type="PROSITE" id="PS50920">
    <property type="entry name" value="SOLCAR"/>
    <property type="match status" value="3"/>
</dbReference>
<dbReference type="Pfam" id="PF00153">
    <property type="entry name" value="Mito_carr"/>
    <property type="match status" value="3"/>
</dbReference>
<dbReference type="PANTHER" id="PTHR45624">
    <property type="entry name" value="MITOCHONDRIAL BASIC AMINO ACIDS TRANSPORTER-RELATED"/>
    <property type="match status" value="1"/>
</dbReference>
<evidence type="ECO:0000256" key="11">
    <source>
        <dbReference type="SAM" id="MobiDB-lite"/>
    </source>
</evidence>
<dbReference type="EMBL" id="OOIP01000001">
    <property type="protein sequence ID" value="SPO34567.1"/>
    <property type="molecule type" value="Genomic_DNA"/>
</dbReference>
<feature type="repeat" description="Solcar" evidence="9">
    <location>
        <begin position="209"/>
        <end position="313"/>
    </location>
</feature>
<evidence type="ECO:0000256" key="1">
    <source>
        <dbReference type="ARBA" id="ARBA00004225"/>
    </source>
</evidence>
<comment type="subcellular location">
    <subcellularLocation>
        <location evidence="1">Mitochondrion membrane</location>
        <topology evidence="1">Multi-pass membrane protein</topology>
    </subcellularLocation>
</comment>
<accession>A0A5C3EST7</accession>
<keyword evidence="3 10" id="KW-0813">Transport</keyword>
<dbReference type="InterPro" id="IPR023395">
    <property type="entry name" value="MCP_dom_sf"/>
</dbReference>
<evidence type="ECO:0000256" key="10">
    <source>
        <dbReference type="RuleBase" id="RU000488"/>
    </source>
</evidence>
<comment type="similarity">
    <text evidence="2 10">Belongs to the mitochondrial carrier (TC 2.A.29) family.</text>
</comment>
<organism evidence="12 13">
    <name type="scientific">Pseudozyma flocculosa</name>
    <dbReference type="NCBI Taxonomy" id="84751"/>
    <lineage>
        <taxon>Eukaryota</taxon>
        <taxon>Fungi</taxon>
        <taxon>Dikarya</taxon>
        <taxon>Basidiomycota</taxon>
        <taxon>Ustilaginomycotina</taxon>
        <taxon>Ustilaginomycetes</taxon>
        <taxon>Ustilaginales</taxon>
        <taxon>Ustilaginaceae</taxon>
        <taxon>Pseudozyma</taxon>
    </lineage>
</organism>
<keyword evidence="8 9" id="KW-0472">Membrane</keyword>
<dbReference type="GO" id="GO:0022857">
    <property type="term" value="F:transmembrane transporter activity"/>
    <property type="evidence" value="ECO:0007669"/>
    <property type="project" value="TreeGrafter"/>
</dbReference>
<keyword evidence="6" id="KW-1133">Transmembrane helix</keyword>
<dbReference type="InterPro" id="IPR050567">
    <property type="entry name" value="Mitochondrial_Carrier"/>
</dbReference>
<evidence type="ECO:0000313" key="12">
    <source>
        <dbReference type="EMBL" id="SPO34567.1"/>
    </source>
</evidence>
<evidence type="ECO:0000256" key="7">
    <source>
        <dbReference type="ARBA" id="ARBA00023128"/>
    </source>
</evidence>
<evidence type="ECO:0000256" key="2">
    <source>
        <dbReference type="ARBA" id="ARBA00006375"/>
    </source>
</evidence>
<proteinExistence type="inferred from homology"/>
<protein>
    <submittedName>
        <fullName evidence="12">Related to carnitine/acylcarnitine translocase</fullName>
    </submittedName>
</protein>